<gene>
    <name evidence="4" type="ORF">C481_09018</name>
</gene>
<dbReference type="GO" id="GO:0006021">
    <property type="term" value="P:inositol biosynthetic process"/>
    <property type="evidence" value="ECO:0007669"/>
    <property type="project" value="InterPro"/>
</dbReference>
<dbReference type="Pfam" id="PF07994">
    <property type="entry name" value="NAD_binding_5"/>
    <property type="match status" value="1"/>
</dbReference>
<evidence type="ECO:0000259" key="3">
    <source>
        <dbReference type="Pfam" id="PF01658"/>
    </source>
</evidence>
<feature type="domain" description="Myo-inositol-1-phosphate synthase GAPDH-like" evidence="3">
    <location>
        <begin position="296"/>
        <end position="400"/>
    </location>
</feature>
<name>M0AVN0_NATA1</name>
<proteinExistence type="inferred from homology"/>
<feature type="region of interest" description="Disordered" evidence="2">
    <location>
        <begin position="1"/>
        <end position="64"/>
    </location>
</feature>
<evidence type="ECO:0000313" key="5">
    <source>
        <dbReference type="Proteomes" id="UP000011554"/>
    </source>
</evidence>
<dbReference type="Gene3D" id="3.30.360.10">
    <property type="entry name" value="Dihydrodipicolinate Reductase, domain 2"/>
    <property type="match status" value="1"/>
</dbReference>
<feature type="compositionally biased region" description="Basic and acidic residues" evidence="2">
    <location>
        <begin position="1"/>
        <end position="11"/>
    </location>
</feature>
<dbReference type="InterPro" id="IPR002587">
    <property type="entry name" value="Myo-inos-1-P_Synthase"/>
</dbReference>
<comment type="caution">
    <text evidence="4">The sequence shown here is derived from an EMBL/GenBank/DDBJ whole genome shotgun (WGS) entry which is preliminary data.</text>
</comment>
<evidence type="ECO:0000256" key="2">
    <source>
        <dbReference type="SAM" id="MobiDB-lite"/>
    </source>
</evidence>
<protein>
    <submittedName>
        <fullName evidence="4">Myo-inositol-1-phosphate synthase</fullName>
    </submittedName>
</protein>
<dbReference type="PIRSF" id="PIRSF015578">
    <property type="entry name" value="Myoinos-ppht_syn"/>
    <property type="match status" value="1"/>
</dbReference>
<dbReference type="SUPFAM" id="SSF55347">
    <property type="entry name" value="Glyceraldehyde-3-phosphate dehydrogenase-like, C-terminal domain"/>
    <property type="match status" value="1"/>
</dbReference>
<dbReference type="AlphaFoldDB" id="M0AVN0"/>
<dbReference type="EMBL" id="AOIO01000022">
    <property type="protein sequence ID" value="ELZ01993.1"/>
    <property type="molecule type" value="Genomic_DNA"/>
</dbReference>
<dbReference type="PANTHER" id="PTHR11510">
    <property type="entry name" value="MYO-INOSITOL-1 PHOSPHATE SYNTHASE"/>
    <property type="match status" value="1"/>
</dbReference>
<keyword evidence="5" id="KW-1185">Reference proteome</keyword>
<dbReference type="Pfam" id="PF01658">
    <property type="entry name" value="Inos-1-P_synth"/>
    <property type="match status" value="1"/>
</dbReference>
<dbReference type="InterPro" id="IPR013021">
    <property type="entry name" value="Myo-inos-1-P_Synthase_GAPDH"/>
</dbReference>
<dbReference type="Proteomes" id="UP000011554">
    <property type="component" value="Unassembled WGS sequence"/>
</dbReference>
<reference evidence="4 5" key="1">
    <citation type="journal article" date="2014" name="PLoS Genet.">
        <title>Phylogenetically driven sequencing of extremely halophilic archaea reveals strategies for static and dynamic osmo-response.</title>
        <authorList>
            <person name="Becker E.A."/>
            <person name="Seitzer P.M."/>
            <person name="Tritt A."/>
            <person name="Larsen D."/>
            <person name="Krusor M."/>
            <person name="Yao A.I."/>
            <person name="Wu D."/>
            <person name="Madern D."/>
            <person name="Eisen J.A."/>
            <person name="Darling A.E."/>
            <person name="Facciotti M.T."/>
        </authorList>
    </citation>
    <scope>NUCLEOTIDE SEQUENCE [LARGE SCALE GENOMIC DNA]</scope>
    <source>
        <strain evidence="4 5">DSM 12278</strain>
    </source>
</reference>
<dbReference type="STRING" id="29540.C481_09018"/>
<comment type="similarity">
    <text evidence="1">Belongs to the myo-inositol 1-phosphate synthase family.</text>
</comment>
<dbReference type="PATRIC" id="fig|29540.5.peg.1840"/>
<dbReference type="eggNOG" id="arCOG04213">
    <property type="taxonomic scope" value="Archaea"/>
</dbReference>
<evidence type="ECO:0000256" key="1">
    <source>
        <dbReference type="ARBA" id="ARBA00010813"/>
    </source>
</evidence>
<sequence>MPHGGPPDDRSLPAAVDELATDRAMVATDRWRTRQNESCPTVERPRGQMTAESPPRDETAQPTNAERIGVWLVGARGNVATMSIVGARAIATGRAETTGMVTERDPVSSLELPPVSAFVFGGHDIDPTSLVDQARRQCERNGVPDEETLASVRDDLDAVDERIEVGTAVNCGAAVTDDSDHLNRDLAIRTVVDQIRDDYESFRTAHEIDQLVVVNVASTEPELASPERYDTREALEDAIDSDDRDLPASVLYAYAAIGAGHPFINFTPSTGNALGGIQELAVDRGVPHVGRDAKTGETLVKSALAPMFAGRNLNVLSWEGHNILGNKDGLVLEDEANAAGKLSSKGDVLESILPDIGHNRVRIDYTPSLADWKTAWDYIHFEGFLNTEMTMQFTWEGSDSALAAPLVLDLVRLIVHADEFGEGGFQPHLASFFKAPIGVDEHDFSAQLHWLYDYAARHSDA</sequence>
<organism evidence="4 5">
    <name type="scientific">Natrialba asiatica (strain ATCC 700177 / DSM 12278 / JCM 9576 / FERM P-10747 / NBRC 102637 / 172P1)</name>
    <dbReference type="NCBI Taxonomy" id="29540"/>
    <lineage>
        <taxon>Archaea</taxon>
        <taxon>Methanobacteriati</taxon>
        <taxon>Methanobacteriota</taxon>
        <taxon>Stenosarchaea group</taxon>
        <taxon>Halobacteria</taxon>
        <taxon>Halobacteriales</taxon>
        <taxon>Natrialbaceae</taxon>
        <taxon>Natrialba</taxon>
    </lineage>
</organism>
<dbReference type="Gene3D" id="3.40.50.720">
    <property type="entry name" value="NAD(P)-binding Rossmann-like Domain"/>
    <property type="match status" value="1"/>
</dbReference>
<dbReference type="GO" id="GO:0004512">
    <property type="term" value="F:inositol-3-phosphate synthase activity"/>
    <property type="evidence" value="ECO:0007669"/>
    <property type="project" value="InterPro"/>
</dbReference>
<dbReference type="InterPro" id="IPR036291">
    <property type="entry name" value="NAD(P)-bd_dom_sf"/>
</dbReference>
<dbReference type="GO" id="GO:0008654">
    <property type="term" value="P:phospholipid biosynthetic process"/>
    <property type="evidence" value="ECO:0007669"/>
    <property type="project" value="InterPro"/>
</dbReference>
<accession>M0AVN0</accession>
<evidence type="ECO:0000313" key="4">
    <source>
        <dbReference type="EMBL" id="ELZ01993.1"/>
    </source>
</evidence>
<dbReference type="SUPFAM" id="SSF51735">
    <property type="entry name" value="NAD(P)-binding Rossmann-fold domains"/>
    <property type="match status" value="1"/>
</dbReference>